<comment type="caution">
    <text evidence="1">The sequence shown here is derived from an EMBL/GenBank/DDBJ whole genome shotgun (WGS) entry which is preliminary data.</text>
</comment>
<proteinExistence type="predicted"/>
<accession>A0ACC0NHV1</accession>
<keyword evidence="2" id="KW-1185">Reference proteome</keyword>
<reference evidence="1" key="1">
    <citation type="submission" date="2022-02" db="EMBL/GenBank/DDBJ databases">
        <title>Plant Genome Project.</title>
        <authorList>
            <person name="Zhang R.-G."/>
        </authorList>
    </citation>
    <scope>NUCLEOTIDE SEQUENCE</scope>
    <source>
        <strain evidence="1">AT1</strain>
    </source>
</reference>
<organism evidence="1 2">
    <name type="scientific">Rhododendron molle</name>
    <name type="common">Chinese azalea</name>
    <name type="synonym">Azalea mollis</name>
    <dbReference type="NCBI Taxonomy" id="49168"/>
    <lineage>
        <taxon>Eukaryota</taxon>
        <taxon>Viridiplantae</taxon>
        <taxon>Streptophyta</taxon>
        <taxon>Embryophyta</taxon>
        <taxon>Tracheophyta</taxon>
        <taxon>Spermatophyta</taxon>
        <taxon>Magnoliopsida</taxon>
        <taxon>eudicotyledons</taxon>
        <taxon>Gunneridae</taxon>
        <taxon>Pentapetalae</taxon>
        <taxon>asterids</taxon>
        <taxon>Ericales</taxon>
        <taxon>Ericaceae</taxon>
        <taxon>Ericoideae</taxon>
        <taxon>Rhodoreae</taxon>
        <taxon>Rhododendron</taxon>
    </lineage>
</organism>
<evidence type="ECO:0000313" key="1">
    <source>
        <dbReference type="EMBL" id="KAI8552163.1"/>
    </source>
</evidence>
<dbReference type="Proteomes" id="UP001062846">
    <property type="component" value="Chromosome 6"/>
</dbReference>
<sequence>MPKVLMFMWKATKNWVACRANLFRRKCTHLTLLVRSATMLVKRLSIYGSIVHGVVRGGLEVENPTGLFIRKWWRWTNGCKAMHCDLSNDLLFL</sequence>
<evidence type="ECO:0000313" key="2">
    <source>
        <dbReference type="Proteomes" id="UP001062846"/>
    </source>
</evidence>
<name>A0ACC0NHV1_RHOML</name>
<protein>
    <submittedName>
        <fullName evidence="1">Uncharacterized protein</fullName>
    </submittedName>
</protein>
<dbReference type="EMBL" id="CM046393">
    <property type="protein sequence ID" value="KAI8552163.1"/>
    <property type="molecule type" value="Genomic_DNA"/>
</dbReference>
<gene>
    <name evidence="1" type="ORF">RHMOL_Rhmol06G0244100</name>
</gene>